<sequence length="298" mass="30229">MTASPCASSPRALSSASRGARLRRRAAAALVVVLGVVLLTTSAAHAASLSLTAPTRAFTTTKARCTSGPVTVTPTGTPTAGQYTQVRVSGITGTCATGAVRVATGIGSTWVQSFVSTSTTSVSAGQLTATGAAFTPPATASGRAFVVLDGWPVPATWTFTPPALPALSCQTFDQSGNPLTTPCTAVITGGSEWGNPLNTFYRGIRVTTTSTTPVRWRVTITFTDTSVFPFVPQRISEGSGGDAQLVAAGSTCTPTPVVVMTGNPSHGQLNVSANNPAQFQIAGTRNGASYGTVVLNCA</sequence>
<dbReference type="OrthoDB" id="5144721at2"/>
<dbReference type="EMBL" id="BJUA01000010">
    <property type="protein sequence ID" value="GEK18543.1"/>
    <property type="molecule type" value="Genomic_DNA"/>
</dbReference>
<gene>
    <name evidence="1" type="ORF">CPE01_22760</name>
</gene>
<keyword evidence="2" id="KW-1185">Reference proteome</keyword>
<dbReference type="AlphaFoldDB" id="A0A510UV27"/>
<accession>A0A510UV27</accession>
<protein>
    <submittedName>
        <fullName evidence="1">Uncharacterized protein</fullName>
    </submittedName>
</protein>
<organism evidence="1 2">
    <name type="scientific">Cellulomonas persica</name>
    <dbReference type="NCBI Taxonomy" id="76861"/>
    <lineage>
        <taxon>Bacteria</taxon>
        <taxon>Bacillati</taxon>
        <taxon>Actinomycetota</taxon>
        <taxon>Actinomycetes</taxon>
        <taxon>Micrococcales</taxon>
        <taxon>Cellulomonadaceae</taxon>
        <taxon>Cellulomonas</taxon>
    </lineage>
</organism>
<comment type="caution">
    <text evidence="1">The sequence shown here is derived from an EMBL/GenBank/DDBJ whole genome shotgun (WGS) entry which is preliminary data.</text>
</comment>
<name>A0A510UV27_9CELL</name>
<evidence type="ECO:0000313" key="2">
    <source>
        <dbReference type="Proteomes" id="UP000321386"/>
    </source>
</evidence>
<dbReference type="RefSeq" id="WP_146806804.1">
    <property type="nucleotide sequence ID" value="NZ_BJUA01000010.1"/>
</dbReference>
<evidence type="ECO:0000313" key="1">
    <source>
        <dbReference type="EMBL" id="GEK18543.1"/>
    </source>
</evidence>
<proteinExistence type="predicted"/>
<reference evidence="1 2" key="1">
    <citation type="submission" date="2019-07" db="EMBL/GenBank/DDBJ databases">
        <title>Whole genome shotgun sequence of Cellulomonas persica NBRC 101101.</title>
        <authorList>
            <person name="Hosoyama A."/>
            <person name="Uohara A."/>
            <person name="Ohji S."/>
            <person name="Ichikawa N."/>
        </authorList>
    </citation>
    <scope>NUCLEOTIDE SEQUENCE [LARGE SCALE GENOMIC DNA]</scope>
    <source>
        <strain evidence="1 2">NBRC 101101</strain>
    </source>
</reference>
<dbReference type="Proteomes" id="UP000321386">
    <property type="component" value="Unassembled WGS sequence"/>
</dbReference>